<dbReference type="SMART" id="SM00267">
    <property type="entry name" value="GGDEF"/>
    <property type="match status" value="1"/>
</dbReference>
<dbReference type="SMART" id="SM00052">
    <property type="entry name" value="EAL"/>
    <property type="match status" value="1"/>
</dbReference>
<dbReference type="SUPFAM" id="SSF53850">
    <property type="entry name" value="Periplasmic binding protein-like II"/>
    <property type="match status" value="1"/>
</dbReference>
<accession>A0A0K6IHT6</accession>
<dbReference type="OrthoDB" id="9176779at2"/>
<dbReference type="PANTHER" id="PTHR44757:SF2">
    <property type="entry name" value="BIOFILM ARCHITECTURE MAINTENANCE PROTEIN MBAA"/>
    <property type="match status" value="1"/>
</dbReference>
<comment type="cofactor">
    <cofactor evidence="1">
        <name>Mg(2+)</name>
        <dbReference type="ChEBI" id="CHEBI:18420"/>
    </cofactor>
</comment>
<dbReference type="InterPro" id="IPR035919">
    <property type="entry name" value="EAL_sf"/>
</dbReference>
<keyword evidence="2" id="KW-0812">Transmembrane</keyword>
<dbReference type="Proteomes" id="UP000182769">
    <property type="component" value="Unassembled WGS sequence"/>
</dbReference>
<dbReference type="InterPro" id="IPR015168">
    <property type="entry name" value="SsuA/THI5"/>
</dbReference>
<dbReference type="InterPro" id="IPR043128">
    <property type="entry name" value="Rev_trsase/Diguanyl_cyclase"/>
</dbReference>
<dbReference type="Gene3D" id="3.30.70.270">
    <property type="match status" value="1"/>
</dbReference>
<keyword evidence="3" id="KW-0732">Signal</keyword>
<feature type="chain" id="PRO_5005505290" evidence="3">
    <location>
        <begin position="20"/>
        <end position="790"/>
    </location>
</feature>
<evidence type="ECO:0000313" key="6">
    <source>
        <dbReference type="EMBL" id="CUB02912.1"/>
    </source>
</evidence>
<dbReference type="Pfam" id="PF09084">
    <property type="entry name" value="NMT1"/>
    <property type="match status" value="1"/>
</dbReference>
<dbReference type="PROSITE" id="PS50883">
    <property type="entry name" value="EAL"/>
    <property type="match status" value="1"/>
</dbReference>
<dbReference type="PROSITE" id="PS50887">
    <property type="entry name" value="GGDEF"/>
    <property type="match status" value="1"/>
</dbReference>
<gene>
    <name evidence="6" type="ORF">Ga0061065_102250</name>
</gene>
<feature type="signal peptide" evidence="3">
    <location>
        <begin position="1"/>
        <end position="19"/>
    </location>
</feature>
<dbReference type="FunFam" id="3.30.70.270:FF:000001">
    <property type="entry name" value="Diguanylate cyclase domain protein"/>
    <property type="match status" value="1"/>
</dbReference>
<dbReference type="SUPFAM" id="SSF141868">
    <property type="entry name" value="EAL domain-like"/>
    <property type="match status" value="1"/>
</dbReference>
<name>A0A0K6IHT6_9GAMM</name>
<evidence type="ECO:0000313" key="7">
    <source>
        <dbReference type="Proteomes" id="UP000182769"/>
    </source>
</evidence>
<dbReference type="CDD" id="cd01948">
    <property type="entry name" value="EAL"/>
    <property type="match status" value="1"/>
</dbReference>
<dbReference type="Gene3D" id="3.20.20.450">
    <property type="entry name" value="EAL domain"/>
    <property type="match status" value="1"/>
</dbReference>
<dbReference type="STRING" id="1137284.GCA_001418205_00755"/>
<feature type="domain" description="EAL" evidence="4">
    <location>
        <begin position="534"/>
        <end position="789"/>
    </location>
</feature>
<dbReference type="NCBIfam" id="TIGR00254">
    <property type="entry name" value="GGDEF"/>
    <property type="match status" value="1"/>
</dbReference>
<evidence type="ECO:0000256" key="1">
    <source>
        <dbReference type="ARBA" id="ARBA00001946"/>
    </source>
</evidence>
<keyword evidence="7" id="KW-1185">Reference proteome</keyword>
<evidence type="ECO:0000256" key="3">
    <source>
        <dbReference type="SAM" id="SignalP"/>
    </source>
</evidence>
<dbReference type="InterPro" id="IPR000160">
    <property type="entry name" value="GGDEF_dom"/>
</dbReference>
<reference evidence="7" key="1">
    <citation type="submission" date="2015-08" db="EMBL/GenBank/DDBJ databases">
        <authorList>
            <person name="Varghese N."/>
        </authorList>
    </citation>
    <scope>NUCLEOTIDE SEQUENCE [LARGE SCALE GENOMIC DNA]</scope>
    <source>
        <strain evidence="7">JCM 18476</strain>
    </source>
</reference>
<dbReference type="InterPro" id="IPR029787">
    <property type="entry name" value="Nucleotide_cyclase"/>
</dbReference>
<proteinExistence type="predicted"/>
<feature type="domain" description="GGDEF" evidence="5">
    <location>
        <begin position="392"/>
        <end position="525"/>
    </location>
</feature>
<dbReference type="CDD" id="cd01949">
    <property type="entry name" value="GGDEF"/>
    <property type="match status" value="1"/>
</dbReference>
<dbReference type="InterPro" id="IPR001633">
    <property type="entry name" value="EAL_dom"/>
</dbReference>
<dbReference type="Gene3D" id="3.40.190.10">
    <property type="entry name" value="Periplasmic binding protein-like II"/>
    <property type="match status" value="2"/>
</dbReference>
<dbReference type="Pfam" id="PF00990">
    <property type="entry name" value="GGDEF"/>
    <property type="match status" value="1"/>
</dbReference>
<evidence type="ECO:0000256" key="2">
    <source>
        <dbReference type="SAM" id="Phobius"/>
    </source>
</evidence>
<dbReference type="AlphaFoldDB" id="A0A0K6IHT6"/>
<keyword evidence="2" id="KW-1133">Transmembrane helix</keyword>
<dbReference type="EMBL" id="CYHG01000002">
    <property type="protein sequence ID" value="CUB02912.1"/>
    <property type="molecule type" value="Genomic_DNA"/>
</dbReference>
<organism evidence="6 7">
    <name type="scientific">Marinomonas fungiae</name>
    <dbReference type="NCBI Taxonomy" id="1137284"/>
    <lineage>
        <taxon>Bacteria</taxon>
        <taxon>Pseudomonadati</taxon>
        <taxon>Pseudomonadota</taxon>
        <taxon>Gammaproteobacteria</taxon>
        <taxon>Oceanospirillales</taxon>
        <taxon>Oceanospirillaceae</taxon>
        <taxon>Marinomonas</taxon>
    </lineage>
</organism>
<sequence length="790" mass="90328">MIRTYVYFFILLFSQSVLATDDKVRLQLKWQHSFAFAGYYAAEQLGYYRDAGLDVELIEGAPNTNVYSEVATGKADYGVGNSSLLVERSRGRPFVILAVVFQHSPMIFVTQDTLLSFNDWLGKRVMLEGSSDELILYLEQEGVKLYDLEFLRHSFDPKDLVNKRVDVMSANSTVEPYFLAQQNFPYRVFSPRSAGIDFSGDNLFTSEEEIKYHPDRVAAFRDASLKGWDYALKHPDIVIDWILSVYRSSHDRDYLEFEAKETYDLIQPSLIEVGYLNESRWLEVAKAYQKNGKLNAGFDVGAVLYHPVVVKDWREVIILLVIAGCAVLLLVSIILFVVRTNKRLDAALKESHQARHLVAKQANQDPLTELHNRRFFKQQLNTLALFAEQEGKAFALLYLDLDRFKEVNDLYGHQWGDYLLREVAKRLQKCIPKGAELARIGGDEFTILVPYKYGQCKLAELAKTILAELEQPYSLYQNEIFISASIGITQAPLDSTEPSALLQYADEAMYAAKSAGRSRWCFFSFELHQQAIERQSISNDLRQALSNNELFLVFQPIVDMQTGHIRKFETLLRWQHPNRGLIPPEAFIPIAEESGLIAEIGDYVFKESIRQLADWRRRFAMDLMMSINISPYQLSNPEKYMSDWFEFLHDQHVPGYAVSLEITENMLMHHTEAVSKQLLAFRDEGINVALDDFGTGYSALSYLNRLDIDYIKIDRSFVSELTEEHMEKDLCEAIISMAHKLKLKVVAEGIETQAQAAILIKFGCDLGQGYLYSKPLLAQDAEALLMAQQV</sequence>
<dbReference type="SUPFAM" id="SSF55073">
    <property type="entry name" value="Nucleotide cyclase"/>
    <property type="match status" value="1"/>
</dbReference>
<dbReference type="InterPro" id="IPR052155">
    <property type="entry name" value="Biofilm_reg_signaling"/>
</dbReference>
<protein>
    <submittedName>
        <fullName evidence="6">Diguanylate cyclase (GGDEF) domain</fullName>
    </submittedName>
</protein>
<evidence type="ECO:0000259" key="4">
    <source>
        <dbReference type="PROSITE" id="PS50883"/>
    </source>
</evidence>
<feature type="transmembrane region" description="Helical" evidence="2">
    <location>
        <begin position="316"/>
        <end position="338"/>
    </location>
</feature>
<dbReference type="RefSeq" id="WP_055461880.1">
    <property type="nucleotide sequence ID" value="NZ_CYHG01000002.1"/>
</dbReference>
<dbReference type="Pfam" id="PF00563">
    <property type="entry name" value="EAL"/>
    <property type="match status" value="1"/>
</dbReference>
<dbReference type="GO" id="GO:0003824">
    <property type="term" value="F:catalytic activity"/>
    <property type="evidence" value="ECO:0007669"/>
    <property type="project" value="UniProtKB-ARBA"/>
</dbReference>
<keyword evidence="2" id="KW-0472">Membrane</keyword>
<dbReference type="PANTHER" id="PTHR44757">
    <property type="entry name" value="DIGUANYLATE CYCLASE DGCP"/>
    <property type="match status" value="1"/>
</dbReference>
<evidence type="ECO:0000259" key="5">
    <source>
        <dbReference type="PROSITE" id="PS50887"/>
    </source>
</evidence>